<dbReference type="AlphaFoldDB" id="A0A7J0DPT8"/>
<evidence type="ECO:0000313" key="2">
    <source>
        <dbReference type="EMBL" id="GFS38537.1"/>
    </source>
</evidence>
<reference evidence="3" key="1">
    <citation type="submission" date="2019-07" db="EMBL/GenBank/DDBJ databases">
        <title>De Novo Assembly of kiwifruit Actinidia rufa.</title>
        <authorList>
            <person name="Sugita-Konishi S."/>
            <person name="Sato K."/>
            <person name="Mori E."/>
            <person name="Abe Y."/>
            <person name="Kisaki G."/>
            <person name="Hamano K."/>
            <person name="Suezawa K."/>
            <person name="Otani M."/>
            <person name="Fukuda T."/>
            <person name="Manabe T."/>
            <person name="Gomi K."/>
            <person name="Tabuchi M."/>
            <person name="Akimitsu K."/>
            <person name="Kataoka I."/>
        </authorList>
    </citation>
    <scope>NUCLEOTIDE SEQUENCE [LARGE SCALE GENOMIC DNA]</scope>
    <source>
        <strain evidence="3">cv. Fuchu</strain>
    </source>
</reference>
<dbReference type="EMBL" id="BJWL01000313">
    <property type="protein sequence ID" value="GFS38537.1"/>
    <property type="molecule type" value="Genomic_DNA"/>
</dbReference>
<protein>
    <submittedName>
        <fullName evidence="2">Uncharacterized protein</fullName>
    </submittedName>
</protein>
<comment type="caution">
    <text evidence="2">The sequence shown here is derived from an EMBL/GenBank/DDBJ whole genome shotgun (WGS) entry which is preliminary data.</text>
</comment>
<organism evidence="2 3">
    <name type="scientific">Actinidia rufa</name>
    <dbReference type="NCBI Taxonomy" id="165716"/>
    <lineage>
        <taxon>Eukaryota</taxon>
        <taxon>Viridiplantae</taxon>
        <taxon>Streptophyta</taxon>
        <taxon>Embryophyta</taxon>
        <taxon>Tracheophyta</taxon>
        <taxon>Spermatophyta</taxon>
        <taxon>Magnoliopsida</taxon>
        <taxon>eudicotyledons</taxon>
        <taxon>Gunneridae</taxon>
        <taxon>Pentapetalae</taxon>
        <taxon>asterids</taxon>
        <taxon>Ericales</taxon>
        <taxon>Actinidiaceae</taxon>
        <taxon>Actinidia</taxon>
    </lineage>
</organism>
<proteinExistence type="predicted"/>
<gene>
    <name evidence="2" type="ORF">Acr_00g0058130</name>
</gene>
<accession>A0A7J0DPT8</accession>
<sequence>MGKSTHTPQLYTPNLPPTVNRESHVRHACAHGSRFSTTVFFPSHSSSCAAGPASPVEPVTFAGSCWPSRGPQQPFGGAPSSGTSWRTPSPSPTPTSPAIDGLRGRRRTRGKEPTVGRHLNTVISAMTSTYRRRSWPCTWSDDAAWPRPCLR</sequence>
<dbReference type="Proteomes" id="UP000585474">
    <property type="component" value="Unassembled WGS sequence"/>
</dbReference>
<evidence type="ECO:0000313" key="3">
    <source>
        <dbReference type="Proteomes" id="UP000585474"/>
    </source>
</evidence>
<evidence type="ECO:0000256" key="1">
    <source>
        <dbReference type="SAM" id="MobiDB-lite"/>
    </source>
</evidence>
<keyword evidence="3" id="KW-1185">Reference proteome</keyword>
<name>A0A7J0DPT8_9ERIC</name>
<feature type="region of interest" description="Disordered" evidence="1">
    <location>
        <begin position="64"/>
        <end position="114"/>
    </location>
</feature>